<keyword evidence="3" id="KW-1185">Reference proteome</keyword>
<evidence type="ECO:0000313" key="2">
    <source>
        <dbReference type="EMBL" id="RQP00203.1"/>
    </source>
</evidence>
<sequence>MGSRIPNKNHSSYTHSHQRHQDHTVSPVASLHPSTSHHPASTVNNPSTIKTEAAQDPPGIPVANKTEGVPQISVLCFFSCRTSSRTWITRAPTVQASQKPVACKAQASHLPWIPDRFSAFSVEVNYKTHLVNLLIANDFMDAAN</sequence>
<gene>
    <name evidence="2" type="ORF">POPTR_014G151950</name>
</gene>
<evidence type="ECO:0000256" key="1">
    <source>
        <dbReference type="SAM" id="MobiDB-lite"/>
    </source>
</evidence>
<accession>A0A3N7G083</accession>
<reference evidence="2 3" key="1">
    <citation type="journal article" date="2006" name="Science">
        <title>The genome of black cottonwood, Populus trichocarpa (Torr. &amp; Gray).</title>
        <authorList>
            <person name="Tuskan G.A."/>
            <person name="Difazio S."/>
            <person name="Jansson S."/>
            <person name="Bohlmann J."/>
            <person name="Grigoriev I."/>
            <person name="Hellsten U."/>
            <person name="Putnam N."/>
            <person name="Ralph S."/>
            <person name="Rombauts S."/>
            <person name="Salamov A."/>
            <person name="Schein J."/>
            <person name="Sterck L."/>
            <person name="Aerts A."/>
            <person name="Bhalerao R.R."/>
            <person name="Bhalerao R.P."/>
            <person name="Blaudez D."/>
            <person name="Boerjan W."/>
            <person name="Brun A."/>
            <person name="Brunner A."/>
            <person name="Busov V."/>
            <person name="Campbell M."/>
            <person name="Carlson J."/>
            <person name="Chalot M."/>
            <person name="Chapman J."/>
            <person name="Chen G.L."/>
            <person name="Cooper D."/>
            <person name="Coutinho P.M."/>
            <person name="Couturier J."/>
            <person name="Covert S."/>
            <person name="Cronk Q."/>
            <person name="Cunningham R."/>
            <person name="Davis J."/>
            <person name="Degroeve S."/>
            <person name="Dejardin A."/>
            <person name="Depamphilis C."/>
            <person name="Detter J."/>
            <person name="Dirks B."/>
            <person name="Dubchak I."/>
            <person name="Duplessis S."/>
            <person name="Ehlting J."/>
            <person name="Ellis B."/>
            <person name="Gendler K."/>
            <person name="Goodstein D."/>
            <person name="Gribskov M."/>
            <person name="Grimwood J."/>
            <person name="Groover A."/>
            <person name="Gunter L."/>
            <person name="Hamberger B."/>
            <person name="Heinze B."/>
            <person name="Helariutta Y."/>
            <person name="Henrissat B."/>
            <person name="Holligan D."/>
            <person name="Holt R."/>
            <person name="Huang W."/>
            <person name="Islam-Faridi N."/>
            <person name="Jones S."/>
            <person name="Jones-Rhoades M."/>
            <person name="Jorgensen R."/>
            <person name="Joshi C."/>
            <person name="Kangasjarvi J."/>
            <person name="Karlsson J."/>
            <person name="Kelleher C."/>
            <person name="Kirkpatrick R."/>
            <person name="Kirst M."/>
            <person name="Kohler A."/>
            <person name="Kalluri U."/>
            <person name="Larimer F."/>
            <person name="Leebens-Mack J."/>
            <person name="Leple J.C."/>
            <person name="Locascio P."/>
            <person name="Lou Y."/>
            <person name="Lucas S."/>
            <person name="Martin F."/>
            <person name="Montanini B."/>
            <person name="Napoli C."/>
            <person name="Nelson D.R."/>
            <person name="Nelson C."/>
            <person name="Nieminen K."/>
            <person name="Nilsson O."/>
            <person name="Pereda V."/>
            <person name="Peter G."/>
            <person name="Philippe R."/>
            <person name="Pilate G."/>
            <person name="Poliakov A."/>
            <person name="Razumovskaya J."/>
            <person name="Richardson P."/>
            <person name="Rinaldi C."/>
            <person name="Ritland K."/>
            <person name="Rouze P."/>
            <person name="Ryaboy D."/>
            <person name="Schmutz J."/>
            <person name="Schrader J."/>
            <person name="Segerman B."/>
            <person name="Shin H."/>
            <person name="Siddiqui A."/>
            <person name="Sterky F."/>
            <person name="Terry A."/>
            <person name="Tsai C.J."/>
            <person name="Uberbacher E."/>
            <person name="Unneberg P."/>
            <person name="Vahala J."/>
            <person name="Wall K."/>
            <person name="Wessler S."/>
            <person name="Yang G."/>
            <person name="Yin T."/>
            <person name="Douglas C."/>
            <person name="Marra M."/>
            <person name="Sandberg G."/>
            <person name="Van de Peer Y."/>
            <person name="Rokhsar D."/>
        </authorList>
    </citation>
    <scope>NUCLEOTIDE SEQUENCE [LARGE SCALE GENOMIC DNA]</scope>
    <source>
        <strain evidence="3">cv. Nisqually</strain>
    </source>
</reference>
<evidence type="ECO:0000313" key="3">
    <source>
        <dbReference type="Proteomes" id="UP000006729"/>
    </source>
</evidence>
<organism evidence="2 3">
    <name type="scientific">Populus trichocarpa</name>
    <name type="common">Western balsam poplar</name>
    <name type="synonym">Populus balsamifera subsp. trichocarpa</name>
    <dbReference type="NCBI Taxonomy" id="3694"/>
    <lineage>
        <taxon>Eukaryota</taxon>
        <taxon>Viridiplantae</taxon>
        <taxon>Streptophyta</taxon>
        <taxon>Embryophyta</taxon>
        <taxon>Tracheophyta</taxon>
        <taxon>Spermatophyta</taxon>
        <taxon>Magnoliopsida</taxon>
        <taxon>eudicotyledons</taxon>
        <taxon>Gunneridae</taxon>
        <taxon>Pentapetalae</taxon>
        <taxon>rosids</taxon>
        <taxon>fabids</taxon>
        <taxon>Malpighiales</taxon>
        <taxon>Salicaceae</taxon>
        <taxon>Saliceae</taxon>
        <taxon>Populus</taxon>
    </lineage>
</organism>
<dbReference type="Gramene" id="Potri.014G151950.1.v4.1">
    <property type="protein sequence ID" value="Potri.014G151950.1.v4.1"/>
    <property type="gene ID" value="Potri.014G151950.v4.1"/>
</dbReference>
<name>A0A3N7G083_POPTR</name>
<dbReference type="AlphaFoldDB" id="A0A3N7G083"/>
<dbReference type="Proteomes" id="UP000006729">
    <property type="component" value="Chromosome 14"/>
</dbReference>
<protein>
    <submittedName>
        <fullName evidence="2">Uncharacterized protein</fullName>
    </submittedName>
</protein>
<dbReference type="InParanoid" id="A0A3N7G083"/>
<feature type="compositionally biased region" description="Polar residues" evidence="1">
    <location>
        <begin position="1"/>
        <end position="15"/>
    </location>
</feature>
<feature type="region of interest" description="Disordered" evidence="1">
    <location>
        <begin position="1"/>
        <end position="65"/>
    </location>
</feature>
<proteinExistence type="predicted"/>
<feature type="compositionally biased region" description="Polar residues" evidence="1">
    <location>
        <begin position="32"/>
        <end position="50"/>
    </location>
</feature>
<dbReference type="EMBL" id="CM009303">
    <property type="protein sequence ID" value="RQP00203.1"/>
    <property type="molecule type" value="Genomic_DNA"/>
</dbReference>